<keyword evidence="10" id="KW-1185">Reference proteome</keyword>
<evidence type="ECO:0000256" key="2">
    <source>
        <dbReference type="ARBA" id="ARBA00022448"/>
    </source>
</evidence>
<evidence type="ECO:0000313" key="9">
    <source>
        <dbReference type="EMBL" id="UOG75181.1"/>
    </source>
</evidence>
<keyword evidence="2 7" id="KW-0813">Transport</keyword>
<dbReference type="PANTHER" id="PTHR43163:SF6">
    <property type="entry name" value="DIPEPTIDE TRANSPORT SYSTEM PERMEASE PROTEIN DPPB-RELATED"/>
    <property type="match status" value="1"/>
</dbReference>
<dbReference type="PROSITE" id="PS50928">
    <property type="entry name" value="ABC_TM1"/>
    <property type="match status" value="1"/>
</dbReference>
<reference evidence="9 10" key="1">
    <citation type="submission" date="2022-03" db="EMBL/GenBank/DDBJ databases">
        <title>Hymenobactersp. isolated from the air.</title>
        <authorList>
            <person name="Won M."/>
            <person name="Kwon S.-W."/>
        </authorList>
    </citation>
    <scope>NUCLEOTIDE SEQUENCE [LARGE SCALE GENOMIC DNA]</scope>
    <source>
        <strain evidence="9 10">KACC 21982</strain>
    </source>
</reference>
<feature type="transmembrane region" description="Helical" evidence="7">
    <location>
        <begin position="318"/>
        <end position="344"/>
    </location>
</feature>
<proteinExistence type="inferred from homology"/>
<evidence type="ECO:0000313" key="10">
    <source>
        <dbReference type="Proteomes" id="UP000831113"/>
    </source>
</evidence>
<protein>
    <submittedName>
        <fullName evidence="9">ABC transporter permease</fullName>
    </submittedName>
</protein>
<dbReference type="Proteomes" id="UP000831113">
    <property type="component" value="Chromosome"/>
</dbReference>
<dbReference type="Pfam" id="PF00528">
    <property type="entry name" value="BPD_transp_1"/>
    <property type="match status" value="1"/>
</dbReference>
<dbReference type="InterPro" id="IPR035906">
    <property type="entry name" value="MetI-like_sf"/>
</dbReference>
<name>A0ABY4CYP4_9BACT</name>
<organism evidence="9 10">
    <name type="scientific">Hymenobacter tibetensis</name>
    <dbReference type="NCBI Taxonomy" id="497967"/>
    <lineage>
        <taxon>Bacteria</taxon>
        <taxon>Pseudomonadati</taxon>
        <taxon>Bacteroidota</taxon>
        <taxon>Cytophagia</taxon>
        <taxon>Cytophagales</taxon>
        <taxon>Hymenobacteraceae</taxon>
        <taxon>Hymenobacter</taxon>
    </lineage>
</organism>
<evidence type="ECO:0000256" key="3">
    <source>
        <dbReference type="ARBA" id="ARBA00022475"/>
    </source>
</evidence>
<dbReference type="CDD" id="cd06261">
    <property type="entry name" value="TM_PBP2"/>
    <property type="match status" value="1"/>
</dbReference>
<accession>A0ABY4CYP4</accession>
<feature type="domain" description="ABC transmembrane type-1" evidence="8">
    <location>
        <begin position="126"/>
        <end position="341"/>
    </location>
</feature>
<sequence length="351" mass="37629">MLSFVLRRLVHGLLILAGVACTVFFLFQVLPGDPVALLAGQRSDAATRAAIAADLGLNETLPAQLGGYLNDISPLGIHPRDSAGVAKYGGLTVLPLGAKALVLKEPYLRRSFQSNKAVLSILLDHFTGTLWLALAAMLLAAVLGIAFGIAAALKPHTWIDRALITTSVLGISVPSFVAGILIAITFGFYWSHWTGLNLTGQLYETDPFTGRHLVLRNLVLPAFALGIRPLAVITQLTRSSMLDVLSQDYIRTARAKGLSSYRTVIGHALKNALNPVVTAVSGWLASLMAGAFFIEYIFNWKGLGTVTLRAVENLDFPVVMGSTIFIAALFVLVNIAVDVLYALLDPRVRLG</sequence>
<dbReference type="PROSITE" id="PS51257">
    <property type="entry name" value="PROKAR_LIPOPROTEIN"/>
    <property type="match status" value="1"/>
</dbReference>
<dbReference type="InterPro" id="IPR045621">
    <property type="entry name" value="BPD_transp_1_N"/>
</dbReference>
<evidence type="ECO:0000256" key="5">
    <source>
        <dbReference type="ARBA" id="ARBA00022989"/>
    </source>
</evidence>
<keyword evidence="6 7" id="KW-0472">Membrane</keyword>
<gene>
    <name evidence="9" type="ORF">MTX78_00950</name>
</gene>
<dbReference type="RefSeq" id="WP_243799074.1">
    <property type="nucleotide sequence ID" value="NZ_CP094669.1"/>
</dbReference>
<evidence type="ECO:0000256" key="6">
    <source>
        <dbReference type="ARBA" id="ARBA00023136"/>
    </source>
</evidence>
<feature type="transmembrane region" description="Helical" evidence="7">
    <location>
        <begin position="165"/>
        <end position="193"/>
    </location>
</feature>
<dbReference type="SUPFAM" id="SSF161098">
    <property type="entry name" value="MetI-like"/>
    <property type="match status" value="1"/>
</dbReference>
<evidence type="ECO:0000256" key="1">
    <source>
        <dbReference type="ARBA" id="ARBA00004651"/>
    </source>
</evidence>
<feature type="transmembrane region" description="Helical" evidence="7">
    <location>
        <begin position="12"/>
        <end position="30"/>
    </location>
</feature>
<dbReference type="EMBL" id="CP094669">
    <property type="protein sequence ID" value="UOG75181.1"/>
    <property type="molecule type" value="Genomic_DNA"/>
</dbReference>
<evidence type="ECO:0000256" key="7">
    <source>
        <dbReference type="RuleBase" id="RU363032"/>
    </source>
</evidence>
<keyword evidence="5 7" id="KW-1133">Transmembrane helix</keyword>
<keyword evidence="3" id="KW-1003">Cell membrane</keyword>
<comment type="subcellular location">
    <subcellularLocation>
        <location evidence="1 7">Cell membrane</location>
        <topology evidence="1 7">Multi-pass membrane protein</topology>
    </subcellularLocation>
</comment>
<feature type="transmembrane region" description="Helical" evidence="7">
    <location>
        <begin position="276"/>
        <end position="298"/>
    </location>
</feature>
<dbReference type="Gene3D" id="1.10.3720.10">
    <property type="entry name" value="MetI-like"/>
    <property type="match status" value="1"/>
</dbReference>
<keyword evidence="4 7" id="KW-0812">Transmembrane</keyword>
<evidence type="ECO:0000259" key="8">
    <source>
        <dbReference type="PROSITE" id="PS50928"/>
    </source>
</evidence>
<dbReference type="Pfam" id="PF19300">
    <property type="entry name" value="BPD_transp_1_N"/>
    <property type="match status" value="1"/>
</dbReference>
<dbReference type="PANTHER" id="PTHR43163">
    <property type="entry name" value="DIPEPTIDE TRANSPORT SYSTEM PERMEASE PROTEIN DPPB-RELATED"/>
    <property type="match status" value="1"/>
</dbReference>
<dbReference type="InterPro" id="IPR000515">
    <property type="entry name" value="MetI-like"/>
</dbReference>
<comment type="similarity">
    <text evidence="7">Belongs to the binding-protein-dependent transport system permease family.</text>
</comment>
<feature type="transmembrane region" description="Helical" evidence="7">
    <location>
        <begin position="213"/>
        <end position="231"/>
    </location>
</feature>
<evidence type="ECO:0000256" key="4">
    <source>
        <dbReference type="ARBA" id="ARBA00022692"/>
    </source>
</evidence>
<feature type="transmembrane region" description="Helical" evidence="7">
    <location>
        <begin position="130"/>
        <end position="153"/>
    </location>
</feature>